<feature type="binding site" evidence="11">
    <location>
        <position position="17"/>
    </location>
    <ligand>
        <name>FMN</name>
        <dbReference type="ChEBI" id="CHEBI:58210"/>
    </ligand>
</feature>
<dbReference type="GO" id="GO:0005737">
    <property type="term" value="C:cytoplasm"/>
    <property type="evidence" value="ECO:0007669"/>
    <property type="project" value="UniProtKB-SubCell"/>
</dbReference>
<evidence type="ECO:0000256" key="5">
    <source>
        <dbReference type="ARBA" id="ARBA00011738"/>
    </source>
</evidence>
<sequence>MIHLPGLTMKNPLMPASGTFGYGQGYTKQYDLNQLGALVTKSTTLAPKTGNSGTIYADGPASTLNAVGLTNPGMQAVIDDKLPWLATHYPELPIIVSIAGESVAEYQQLAQTISQQPHVAAIEVNISCPNVERGGMSFGIDPEQAERVTRAVKRVSKVPIYVKLSPNVTSLVTIAQAVIAGGADGLSMINTLMAMRFDLKTGDPILGHITGGLSGPAILPIALNAVYQVRQMTDLPIIGMGGVNSGQDAYEMMLAGADAVAVGSANYYRERAIPAIAEELALQQRKVS</sequence>
<dbReference type="HAMAP" id="MF_00224">
    <property type="entry name" value="DHO_dh_type1"/>
    <property type="match status" value="1"/>
</dbReference>
<dbReference type="NCBIfam" id="TIGR01037">
    <property type="entry name" value="pyrD_sub1_fam"/>
    <property type="match status" value="1"/>
</dbReference>
<evidence type="ECO:0000256" key="1">
    <source>
        <dbReference type="ARBA" id="ARBA00001694"/>
    </source>
</evidence>
<dbReference type="InterPro" id="IPR049622">
    <property type="entry name" value="Dihydroorotate_DH_I"/>
</dbReference>
<dbReference type="Proteomes" id="UP000050969">
    <property type="component" value="Unassembled WGS sequence"/>
</dbReference>
<accession>A0A0R2MXT9</accession>
<dbReference type="InterPro" id="IPR050074">
    <property type="entry name" value="DHO_dehydrogenase"/>
</dbReference>
<dbReference type="PATRIC" id="fig|1293598.4.peg.1439"/>
<comment type="cofactor">
    <cofactor evidence="11">
        <name>FMN</name>
        <dbReference type="ChEBI" id="CHEBI:58210"/>
    </cofactor>
    <text evidence="11">Binds 1 FMN per subunit.</text>
</comment>
<evidence type="ECO:0000256" key="2">
    <source>
        <dbReference type="ARBA" id="ARBA00004496"/>
    </source>
</evidence>
<evidence type="ECO:0000256" key="4">
    <source>
        <dbReference type="ARBA" id="ARBA00008008"/>
    </source>
</evidence>
<feature type="binding site" evidence="11">
    <location>
        <begin position="263"/>
        <end position="264"/>
    </location>
    <ligand>
        <name>FMN</name>
        <dbReference type="ChEBI" id="CHEBI:58210"/>
    </ligand>
</feature>
<dbReference type="PIRSF" id="PIRSF000164">
    <property type="entry name" value="DHO_oxidase"/>
    <property type="match status" value="1"/>
</dbReference>
<dbReference type="CDD" id="cd04740">
    <property type="entry name" value="DHOD_1B_like"/>
    <property type="match status" value="1"/>
</dbReference>
<feature type="binding site" evidence="11">
    <location>
        <position position="125"/>
    </location>
    <ligand>
        <name>FMN</name>
        <dbReference type="ChEBI" id="CHEBI:58210"/>
    </ligand>
</feature>
<dbReference type="Gene3D" id="3.20.20.70">
    <property type="entry name" value="Aldolase class I"/>
    <property type="match status" value="1"/>
</dbReference>
<reference evidence="13 14" key="1">
    <citation type="journal article" date="2015" name="Genome Announc.">
        <title>Expanding the biotechnology potential of lactobacilli through comparative genomics of 213 strains and associated genera.</title>
        <authorList>
            <person name="Sun Z."/>
            <person name="Harris H.M."/>
            <person name="McCann A."/>
            <person name="Guo C."/>
            <person name="Argimon S."/>
            <person name="Zhang W."/>
            <person name="Yang X."/>
            <person name="Jeffery I.B."/>
            <person name="Cooney J.C."/>
            <person name="Kagawa T.F."/>
            <person name="Liu W."/>
            <person name="Song Y."/>
            <person name="Salvetti E."/>
            <person name="Wrobel A."/>
            <person name="Rasinkangas P."/>
            <person name="Parkhill J."/>
            <person name="Rea M.C."/>
            <person name="O'Sullivan O."/>
            <person name="Ritari J."/>
            <person name="Douillard F.P."/>
            <person name="Paul Ross R."/>
            <person name="Yang R."/>
            <person name="Briner A.E."/>
            <person name="Felis G.E."/>
            <person name="de Vos W.M."/>
            <person name="Barrangou R."/>
            <person name="Klaenhammer T.R."/>
            <person name="Caufield P.W."/>
            <person name="Cui Y."/>
            <person name="Zhang H."/>
            <person name="O'Toole P.W."/>
        </authorList>
    </citation>
    <scope>NUCLEOTIDE SEQUENCE [LARGE SCALE GENOMIC DNA]</scope>
    <source>
        <strain evidence="13 14">DSM 24301</strain>
    </source>
</reference>
<comment type="pathway">
    <text evidence="3 11">Pyrimidine metabolism; UMP biosynthesis via de novo pathway.</text>
</comment>
<dbReference type="EC" id="1.3.-.-" evidence="11"/>
<feature type="binding site" evidence="11">
    <location>
        <begin position="241"/>
        <end position="242"/>
    </location>
    <ligand>
        <name>FMN</name>
        <dbReference type="ChEBI" id="CHEBI:58210"/>
    </ligand>
</feature>
<evidence type="ECO:0000256" key="10">
    <source>
        <dbReference type="ARBA" id="ARBA00023002"/>
    </source>
</evidence>
<name>A0A0R2MXT9_9LACO</name>
<proteinExistence type="inferred from homology"/>
<comment type="subunit">
    <text evidence="5">Homodimer.</text>
</comment>
<protein>
    <recommendedName>
        <fullName evidence="11">Dihydroorotate dehydrogenase</fullName>
        <shortName evidence="11">DHOD</shortName>
        <shortName evidence="11">DHODase</shortName>
        <shortName evidence="11">DHOdehase</shortName>
        <ecNumber evidence="11">1.3.-.-</ecNumber>
    </recommendedName>
</protein>
<comment type="catalytic activity">
    <reaction evidence="11">
        <text>(S)-dihydroorotate + A = orotate + AH2</text>
        <dbReference type="Rhea" id="RHEA:18073"/>
        <dbReference type="ChEBI" id="CHEBI:13193"/>
        <dbReference type="ChEBI" id="CHEBI:17499"/>
        <dbReference type="ChEBI" id="CHEBI:30839"/>
        <dbReference type="ChEBI" id="CHEBI:30864"/>
    </reaction>
</comment>
<evidence type="ECO:0000313" key="14">
    <source>
        <dbReference type="Proteomes" id="UP000050969"/>
    </source>
</evidence>
<comment type="catalytic activity">
    <reaction evidence="1">
        <text>(S)-dihydroorotate + fumarate = orotate + succinate</text>
        <dbReference type="Rhea" id="RHEA:30059"/>
        <dbReference type="ChEBI" id="CHEBI:29806"/>
        <dbReference type="ChEBI" id="CHEBI:30031"/>
        <dbReference type="ChEBI" id="CHEBI:30839"/>
        <dbReference type="ChEBI" id="CHEBI:30864"/>
        <dbReference type="EC" id="1.3.98.1"/>
    </reaction>
</comment>
<dbReference type="PANTHER" id="PTHR48109:SF1">
    <property type="entry name" value="DIHYDROOROTATE DEHYDROGENASE (FUMARATE)"/>
    <property type="match status" value="1"/>
</dbReference>
<keyword evidence="10 11" id="KW-0560">Oxidoreductase</keyword>
<feature type="binding site" evidence="11">
    <location>
        <position position="41"/>
    </location>
    <ligand>
        <name>substrate</name>
    </ligand>
</feature>
<comment type="caution">
    <text evidence="13">The sequence shown here is derived from an EMBL/GenBank/DDBJ whole genome shotgun (WGS) entry which is preliminary data.</text>
</comment>
<feature type="binding site" evidence="11">
    <location>
        <position position="125"/>
    </location>
    <ligand>
        <name>substrate</name>
    </ligand>
</feature>
<feature type="domain" description="Dihydroorotate dehydrogenase catalytic" evidence="12">
    <location>
        <begin position="3"/>
        <end position="280"/>
    </location>
</feature>
<dbReference type="Pfam" id="PF01180">
    <property type="entry name" value="DHO_dh"/>
    <property type="match status" value="1"/>
</dbReference>
<feature type="binding site" evidence="11">
    <location>
        <position position="189"/>
    </location>
    <ligand>
        <name>FMN</name>
        <dbReference type="ChEBI" id="CHEBI:58210"/>
    </ligand>
</feature>
<feature type="binding site" evidence="11">
    <location>
        <begin position="190"/>
        <end position="191"/>
    </location>
    <ligand>
        <name>substrate</name>
    </ligand>
</feature>
<feature type="active site" description="Nucleophile" evidence="11">
    <location>
        <position position="128"/>
    </location>
</feature>
<dbReference type="UniPathway" id="UPA00070"/>
<evidence type="ECO:0000256" key="11">
    <source>
        <dbReference type="HAMAP-Rule" id="MF_00224"/>
    </source>
</evidence>
<organism evidence="13 14">
    <name type="scientific">Lacticaseibacillus saniviri JCM 17471 = DSM 24301</name>
    <dbReference type="NCBI Taxonomy" id="1293598"/>
    <lineage>
        <taxon>Bacteria</taxon>
        <taxon>Bacillati</taxon>
        <taxon>Bacillota</taxon>
        <taxon>Bacilli</taxon>
        <taxon>Lactobacillales</taxon>
        <taxon>Lactobacillaceae</taxon>
        <taxon>Lacticaseibacillus</taxon>
    </lineage>
</organism>
<dbReference type="InterPro" id="IPR033888">
    <property type="entry name" value="DHOD_1B"/>
</dbReference>
<dbReference type="RefSeq" id="WP_054776442.1">
    <property type="nucleotide sequence ID" value="NZ_BBBX01000001.1"/>
</dbReference>
<evidence type="ECO:0000256" key="6">
    <source>
        <dbReference type="ARBA" id="ARBA00022490"/>
    </source>
</evidence>
<dbReference type="InterPro" id="IPR005720">
    <property type="entry name" value="Dihydroorotate_DH_cat"/>
</dbReference>
<comment type="similarity">
    <text evidence="4 11">Belongs to the dihydroorotate dehydrogenase family. Type 1 subfamily.</text>
</comment>
<feature type="binding site" evidence="11">
    <location>
        <begin position="65"/>
        <end position="69"/>
    </location>
    <ligand>
        <name>substrate</name>
    </ligand>
</feature>
<dbReference type="GO" id="GO:1990663">
    <property type="term" value="F:dihydroorotate dehydrogenase (fumarate) activity"/>
    <property type="evidence" value="ECO:0007669"/>
    <property type="project" value="UniProtKB-EC"/>
</dbReference>
<evidence type="ECO:0000313" key="13">
    <source>
        <dbReference type="EMBL" id="KRO18244.1"/>
    </source>
</evidence>
<feature type="binding site" evidence="11">
    <location>
        <position position="215"/>
    </location>
    <ligand>
        <name>FMN</name>
        <dbReference type="ChEBI" id="CHEBI:58210"/>
    </ligand>
</feature>
<dbReference type="AlphaFoldDB" id="A0A0R2MXT9"/>
<dbReference type="STRING" id="1293598.IV56_GL001375"/>
<keyword evidence="7 11" id="KW-0285">Flavoprotein</keyword>
<comment type="subcellular location">
    <subcellularLocation>
        <location evidence="2 11">Cytoplasm</location>
    </subcellularLocation>
</comment>
<feature type="binding site" evidence="11">
    <location>
        <position position="163"/>
    </location>
    <ligand>
        <name>FMN</name>
        <dbReference type="ChEBI" id="CHEBI:58210"/>
    </ligand>
</feature>
<evidence type="ECO:0000259" key="12">
    <source>
        <dbReference type="Pfam" id="PF01180"/>
    </source>
</evidence>
<evidence type="ECO:0000256" key="8">
    <source>
        <dbReference type="ARBA" id="ARBA00022643"/>
    </source>
</evidence>
<dbReference type="PANTHER" id="PTHR48109">
    <property type="entry name" value="DIHYDROOROTATE DEHYDROGENASE (QUINONE), MITOCHONDRIAL-RELATED"/>
    <property type="match status" value="1"/>
</dbReference>
<dbReference type="SUPFAM" id="SSF51395">
    <property type="entry name" value="FMN-linked oxidoreductases"/>
    <property type="match status" value="1"/>
</dbReference>
<dbReference type="InterPro" id="IPR013785">
    <property type="entry name" value="Aldolase_TIM"/>
</dbReference>
<dbReference type="PROSITE" id="PS00912">
    <property type="entry name" value="DHODEHASE_2"/>
    <property type="match status" value="1"/>
</dbReference>
<keyword evidence="9 11" id="KW-0665">Pyrimidine biosynthesis</keyword>
<dbReference type="NCBIfam" id="NF005574">
    <property type="entry name" value="PRK07259.1"/>
    <property type="match status" value="1"/>
</dbReference>
<dbReference type="InterPro" id="IPR012135">
    <property type="entry name" value="Dihydroorotate_DH_1_2"/>
</dbReference>
<dbReference type="InterPro" id="IPR001295">
    <property type="entry name" value="Dihydroorotate_DH_CS"/>
</dbReference>
<dbReference type="FunFam" id="3.20.20.70:FF:000027">
    <property type="entry name" value="Dihydropyrimidine dehydrogenase [NADP(+)]"/>
    <property type="match status" value="1"/>
</dbReference>
<gene>
    <name evidence="11" type="primary">pyrD</name>
    <name evidence="13" type="ORF">IV56_GL001375</name>
</gene>
<dbReference type="EMBL" id="JQCE01000005">
    <property type="protein sequence ID" value="KRO18244.1"/>
    <property type="molecule type" value="Genomic_DNA"/>
</dbReference>
<keyword evidence="14" id="KW-1185">Reference proteome</keyword>
<evidence type="ECO:0000256" key="3">
    <source>
        <dbReference type="ARBA" id="ARBA00004725"/>
    </source>
</evidence>
<dbReference type="GO" id="GO:0006207">
    <property type="term" value="P:'de novo' pyrimidine nucleobase biosynthetic process"/>
    <property type="evidence" value="ECO:0007669"/>
    <property type="project" value="InterPro"/>
</dbReference>
<dbReference type="InterPro" id="IPR024920">
    <property type="entry name" value="Dihydroorotate_DH_1"/>
</dbReference>
<comment type="caution">
    <text evidence="11">Lacks conserved residue(s) required for the propagation of feature annotation.</text>
</comment>
<keyword evidence="6 11" id="KW-0963">Cytoplasm</keyword>
<comment type="function">
    <text evidence="11">Catalyzes the conversion of dihydroorotate to orotate.</text>
</comment>
<evidence type="ECO:0000256" key="7">
    <source>
        <dbReference type="ARBA" id="ARBA00022630"/>
    </source>
</evidence>
<keyword evidence="8 11" id="KW-0288">FMN</keyword>
<dbReference type="GO" id="GO:0044205">
    <property type="term" value="P:'de novo' UMP biosynthetic process"/>
    <property type="evidence" value="ECO:0007669"/>
    <property type="project" value="UniProtKB-UniRule"/>
</dbReference>
<feature type="binding site" evidence="11">
    <location>
        <begin position="41"/>
        <end position="42"/>
    </location>
    <ligand>
        <name>FMN</name>
        <dbReference type="ChEBI" id="CHEBI:58210"/>
    </ligand>
</feature>
<evidence type="ECO:0000256" key="9">
    <source>
        <dbReference type="ARBA" id="ARBA00022975"/>
    </source>
</evidence>